<sequence>MFSGEPAVASRGSEAFTSVACHRYRPRKVFRRLDEPLSLVHRRKRNSLWSDHFATHLTLENETSTMYSSVRPILSSMLCCVIAFGHTPAWMHVATCDGDCKVVDAAIVQARSVCSHGCDHHVVAHESTENSADSPSSAPAQDHDSDTCVICQSLANSCGPVSLDLQLLAPEYACEPAYELATPLPIDASIAIAQPRGPPAAA</sequence>
<dbReference type="EMBL" id="CP036261">
    <property type="protein sequence ID" value="QDS89106.1"/>
    <property type="molecule type" value="Genomic_DNA"/>
</dbReference>
<reference evidence="1 2" key="1">
    <citation type="submission" date="2019-02" db="EMBL/GenBank/DDBJ databases">
        <title>Deep-cultivation of Planctomycetes and their phenomic and genomic characterization uncovers novel biology.</title>
        <authorList>
            <person name="Wiegand S."/>
            <person name="Jogler M."/>
            <person name="Boedeker C."/>
            <person name="Pinto D."/>
            <person name="Vollmers J."/>
            <person name="Rivas-Marin E."/>
            <person name="Kohn T."/>
            <person name="Peeters S.H."/>
            <person name="Heuer A."/>
            <person name="Rast P."/>
            <person name="Oberbeckmann S."/>
            <person name="Bunk B."/>
            <person name="Jeske O."/>
            <person name="Meyerdierks A."/>
            <person name="Storesund J.E."/>
            <person name="Kallscheuer N."/>
            <person name="Luecker S."/>
            <person name="Lage O.M."/>
            <person name="Pohl T."/>
            <person name="Merkel B.J."/>
            <person name="Hornburger P."/>
            <person name="Mueller R.-W."/>
            <person name="Bruemmer F."/>
            <person name="Labrenz M."/>
            <person name="Spormann A.M."/>
            <person name="Op den Camp H."/>
            <person name="Overmann J."/>
            <person name="Amann R."/>
            <person name="Jetten M.S.M."/>
            <person name="Mascher T."/>
            <person name="Medema M.H."/>
            <person name="Devos D.P."/>
            <person name="Kaster A.-K."/>
            <person name="Ovreas L."/>
            <person name="Rohde M."/>
            <person name="Galperin M.Y."/>
            <person name="Jogler C."/>
        </authorList>
    </citation>
    <scope>NUCLEOTIDE SEQUENCE [LARGE SCALE GENOMIC DNA]</scope>
    <source>
        <strain evidence="1 2">EC9</strain>
    </source>
</reference>
<accession>A0A517M2L1</accession>
<evidence type="ECO:0008006" key="3">
    <source>
        <dbReference type="Google" id="ProtNLM"/>
    </source>
</evidence>
<protein>
    <recommendedName>
        <fullName evidence="3">DUF2946 domain-containing protein</fullName>
    </recommendedName>
</protein>
<proteinExistence type="predicted"/>
<keyword evidence="2" id="KW-1185">Reference proteome</keyword>
<dbReference type="KEGG" id="ruv:EC9_33030"/>
<organism evidence="1 2">
    <name type="scientific">Rosistilla ulvae</name>
    <dbReference type="NCBI Taxonomy" id="1930277"/>
    <lineage>
        <taxon>Bacteria</taxon>
        <taxon>Pseudomonadati</taxon>
        <taxon>Planctomycetota</taxon>
        <taxon>Planctomycetia</taxon>
        <taxon>Pirellulales</taxon>
        <taxon>Pirellulaceae</taxon>
        <taxon>Rosistilla</taxon>
    </lineage>
</organism>
<dbReference type="Proteomes" id="UP000319557">
    <property type="component" value="Chromosome"/>
</dbReference>
<evidence type="ECO:0000313" key="2">
    <source>
        <dbReference type="Proteomes" id="UP000319557"/>
    </source>
</evidence>
<dbReference type="AlphaFoldDB" id="A0A517M2L1"/>
<evidence type="ECO:0000313" key="1">
    <source>
        <dbReference type="EMBL" id="QDS89106.1"/>
    </source>
</evidence>
<gene>
    <name evidence="1" type="ORF">EC9_33030</name>
</gene>
<name>A0A517M2L1_9BACT</name>